<comment type="subunit">
    <text evidence="8">Homodimer.</text>
</comment>
<dbReference type="Gene3D" id="3.40.50.620">
    <property type="entry name" value="HUPs"/>
    <property type="match status" value="1"/>
</dbReference>
<dbReference type="InterPro" id="IPR022926">
    <property type="entry name" value="NH(3)-dep_NAD(+)_synth"/>
</dbReference>
<feature type="domain" description="NAD/GMP synthase" evidence="12">
    <location>
        <begin position="2"/>
        <end position="88"/>
    </location>
</feature>
<evidence type="ECO:0000256" key="11">
    <source>
        <dbReference type="RuleBase" id="RU004252"/>
    </source>
</evidence>
<dbReference type="EC" id="6.3.1.5" evidence="8 10"/>
<dbReference type="CDD" id="cd00553">
    <property type="entry name" value="NAD_synthase"/>
    <property type="match status" value="1"/>
</dbReference>
<dbReference type="GO" id="GO:0008795">
    <property type="term" value="F:NAD+ synthase activity"/>
    <property type="evidence" value="ECO:0007669"/>
    <property type="project" value="UniProtKB-EC"/>
</dbReference>
<keyword evidence="14" id="KW-1185">Reference proteome</keyword>
<feature type="binding site" evidence="8">
    <location>
        <position position="182"/>
    </location>
    <ligand>
        <name>deamido-NAD(+)</name>
        <dbReference type="ChEBI" id="CHEBI:58437"/>
        <note>ligand shared between two neighboring subunits</note>
    </ligand>
</feature>
<dbReference type="HAMAP" id="MF_00193">
    <property type="entry name" value="NadE_ammonia_dep"/>
    <property type="match status" value="1"/>
</dbReference>
<reference evidence="13 14" key="1">
    <citation type="submission" date="2021-02" db="EMBL/GenBank/DDBJ databases">
        <title>Characterization of Marinitoga sp. nov. str. BP5-C20A.</title>
        <authorList>
            <person name="Erauso G."/>
            <person name="Postec A."/>
        </authorList>
    </citation>
    <scope>NUCLEOTIDE SEQUENCE [LARGE SCALE GENOMIC DNA]</scope>
    <source>
        <strain evidence="13 14">BP5-C20A</strain>
    </source>
</reference>
<keyword evidence="7 8" id="KW-0520">NAD</keyword>
<dbReference type="Proteomes" id="UP001232493">
    <property type="component" value="Chromosome"/>
</dbReference>
<feature type="binding site" description="in other chain" evidence="8">
    <location>
        <position position="175"/>
    </location>
    <ligand>
        <name>deamido-NAD(+)</name>
        <dbReference type="ChEBI" id="CHEBI:58437"/>
        <note>ligand shared between two neighboring subunits</note>
    </ligand>
</feature>
<feature type="binding site" description="in other chain" evidence="8">
    <location>
        <position position="142"/>
    </location>
    <ligand>
        <name>deamido-NAD(+)</name>
        <dbReference type="ChEBI" id="CHEBI:58437"/>
        <note>ligand shared between two neighboring subunits</note>
    </ligand>
</feature>
<comment type="similarity">
    <text evidence="1 8 9">Belongs to the NAD synthetase family.</text>
</comment>
<feature type="binding site" evidence="8">
    <location>
        <begin position="24"/>
        <end position="31"/>
    </location>
    <ligand>
        <name>ATP</name>
        <dbReference type="ChEBI" id="CHEBI:30616"/>
    </ligand>
</feature>
<dbReference type="SUPFAM" id="SSF52402">
    <property type="entry name" value="Adenine nucleotide alpha hydrolases-like"/>
    <property type="match status" value="1"/>
</dbReference>
<keyword evidence="6 8" id="KW-0460">Magnesium</keyword>
<evidence type="ECO:0000256" key="1">
    <source>
        <dbReference type="ARBA" id="ARBA00005859"/>
    </source>
</evidence>
<dbReference type="InterPro" id="IPR003694">
    <property type="entry name" value="NAD_synthase"/>
</dbReference>
<dbReference type="InterPro" id="IPR022310">
    <property type="entry name" value="NAD/GMP_synthase"/>
</dbReference>
<sequence>MIKKIESFIEEKIKEYEYNGAMIGISGGIDSAVVGKLCVEALGKENVKGLILPERDSSPETIEDAKLVCDFLGIDYKIVKISPILRKIGVYNLEPPTFFIPRKIQENYVKKEFEKRNYINDLKNQGDKDFLKGLAYYRIKHRIRMVLLYFYAEQINYAVVGTTNKTELKTGFYVKYGDDSVDIEPIMHLYKTQVFELAKELKIPEKIINKSPSPDLIPGITDEYAMGISYNDLDRILIKIENNEDLSNEDKNMVEKVKEILKAAKYREIKNIYME</sequence>
<accession>A0ABY8PTC3</accession>
<keyword evidence="4 8" id="KW-0547">Nucleotide-binding</keyword>
<gene>
    <name evidence="8 13" type="primary">nadE</name>
    <name evidence="13" type="ORF">JRV97_04770</name>
</gene>
<comment type="function">
    <text evidence="8">Catalyzes the ATP-dependent amidation of deamido-NAD to form NAD. Uses ammonia as a nitrogen source.</text>
</comment>
<evidence type="ECO:0000256" key="10">
    <source>
        <dbReference type="RuleBase" id="RU003812"/>
    </source>
</evidence>
<keyword evidence="3 8" id="KW-0479">Metal-binding</keyword>
<evidence type="ECO:0000256" key="5">
    <source>
        <dbReference type="ARBA" id="ARBA00022840"/>
    </source>
</evidence>
<dbReference type="RefSeq" id="WP_281000710.1">
    <property type="nucleotide sequence ID" value="NZ_CP069362.1"/>
</dbReference>
<dbReference type="Pfam" id="PF02540">
    <property type="entry name" value="NAD_synthase"/>
    <property type="match status" value="2"/>
</dbReference>
<proteinExistence type="inferred from homology"/>
<evidence type="ECO:0000256" key="8">
    <source>
        <dbReference type="HAMAP-Rule" id="MF_00193"/>
    </source>
</evidence>
<feature type="binding site" evidence="8">
    <location>
        <position position="30"/>
    </location>
    <ligand>
        <name>Mg(2+)</name>
        <dbReference type="ChEBI" id="CHEBI:18420"/>
    </ligand>
</feature>
<comment type="caution">
    <text evidence="8">Lacks conserved residue(s) required for the propagation of feature annotation.</text>
</comment>
<dbReference type="PANTHER" id="PTHR23090:SF9">
    <property type="entry name" value="GLUTAMINE-DEPENDENT NAD(+) SYNTHETASE"/>
    <property type="match status" value="1"/>
</dbReference>
<keyword evidence="2 8" id="KW-0436">Ligase</keyword>
<evidence type="ECO:0000256" key="2">
    <source>
        <dbReference type="ARBA" id="ARBA00022598"/>
    </source>
</evidence>
<dbReference type="InterPro" id="IPR014729">
    <property type="entry name" value="Rossmann-like_a/b/a_fold"/>
</dbReference>
<comment type="pathway">
    <text evidence="8 11">Cofactor biosynthesis; NAD(+) biosynthesis; NAD(+) from deamido-NAD(+) (ammonia route): step 1/1.</text>
</comment>
<evidence type="ECO:0000313" key="14">
    <source>
        <dbReference type="Proteomes" id="UP001232493"/>
    </source>
</evidence>
<evidence type="ECO:0000256" key="9">
    <source>
        <dbReference type="RuleBase" id="RU003811"/>
    </source>
</evidence>
<evidence type="ECO:0000256" key="3">
    <source>
        <dbReference type="ARBA" id="ARBA00022723"/>
    </source>
</evidence>
<feature type="domain" description="NAD/GMP synthase" evidence="12">
    <location>
        <begin position="130"/>
        <end position="266"/>
    </location>
</feature>
<dbReference type="NCBIfam" id="TIGR00552">
    <property type="entry name" value="nadE"/>
    <property type="match status" value="2"/>
</dbReference>
<evidence type="ECO:0000259" key="12">
    <source>
        <dbReference type="Pfam" id="PF02540"/>
    </source>
</evidence>
<evidence type="ECO:0000256" key="6">
    <source>
        <dbReference type="ARBA" id="ARBA00022842"/>
    </source>
</evidence>
<organism evidence="13 14">
    <name type="scientific">Marinitoga aeolica</name>
    <dbReference type="NCBI Taxonomy" id="2809031"/>
    <lineage>
        <taxon>Bacteria</taxon>
        <taxon>Thermotogati</taxon>
        <taxon>Thermotogota</taxon>
        <taxon>Thermotogae</taxon>
        <taxon>Petrotogales</taxon>
        <taxon>Petrotogaceae</taxon>
        <taxon>Marinitoga</taxon>
    </lineage>
</organism>
<name>A0ABY8PTC3_9BACT</name>
<evidence type="ECO:0000313" key="13">
    <source>
        <dbReference type="EMBL" id="WGS65867.1"/>
    </source>
</evidence>
<dbReference type="PANTHER" id="PTHR23090">
    <property type="entry name" value="NH 3 /GLUTAMINE-DEPENDENT NAD + SYNTHETASE"/>
    <property type="match status" value="1"/>
</dbReference>
<dbReference type="EMBL" id="CP069362">
    <property type="protein sequence ID" value="WGS65867.1"/>
    <property type="molecule type" value="Genomic_DNA"/>
</dbReference>
<feature type="binding site" evidence="8">
    <location>
        <position position="213"/>
    </location>
    <ligand>
        <name>ATP</name>
        <dbReference type="ChEBI" id="CHEBI:30616"/>
    </ligand>
</feature>
<feature type="binding site" evidence="8">
    <location>
        <position position="167"/>
    </location>
    <ligand>
        <name>Mg(2+)</name>
        <dbReference type="ChEBI" id="CHEBI:18420"/>
    </ligand>
</feature>
<keyword evidence="5 8" id="KW-0067">ATP-binding</keyword>
<evidence type="ECO:0000256" key="7">
    <source>
        <dbReference type="ARBA" id="ARBA00023027"/>
    </source>
</evidence>
<feature type="binding site" evidence="8">
    <location>
        <position position="162"/>
    </location>
    <ligand>
        <name>ATP</name>
        <dbReference type="ChEBI" id="CHEBI:30616"/>
    </ligand>
</feature>
<evidence type="ECO:0000256" key="4">
    <source>
        <dbReference type="ARBA" id="ARBA00022741"/>
    </source>
</evidence>
<feature type="binding site" evidence="8">
    <location>
        <position position="191"/>
    </location>
    <ligand>
        <name>ATP</name>
        <dbReference type="ChEBI" id="CHEBI:30616"/>
    </ligand>
</feature>
<protein>
    <recommendedName>
        <fullName evidence="8 10">NH(3)-dependent NAD(+) synthetase</fullName>
        <ecNumber evidence="8 10">6.3.1.5</ecNumber>
    </recommendedName>
</protein>
<comment type="catalytic activity">
    <reaction evidence="8 10">
        <text>deamido-NAD(+) + NH4(+) + ATP = AMP + diphosphate + NAD(+) + H(+)</text>
        <dbReference type="Rhea" id="RHEA:21188"/>
        <dbReference type="ChEBI" id="CHEBI:15378"/>
        <dbReference type="ChEBI" id="CHEBI:28938"/>
        <dbReference type="ChEBI" id="CHEBI:30616"/>
        <dbReference type="ChEBI" id="CHEBI:33019"/>
        <dbReference type="ChEBI" id="CHEBI:57540"/>
        <dbReference type="ChEBI" id="CHEBI:58437"/>
        <dbReference type="ChEBI" id="CHEBI:456215"/>
        <dbReference type="EC" id="6.3.1.5"/>
    </reaction>
</comment>